<dbReference type="RefSeq" id="WP_024097182.1">
    <property type="nucleotide sequence ID" value="NZ_CP010588.1"/>
</dbReference>
<dbReference type="AlphaFoldDB" id="A0AAC9Z7P7"/>
<feature type="compositionally biased region" description="Pro residues" evidence="1">
    <location>
        <begin position="99"/>
        <end position="109"/>
    </location>
</feature>
<proteinExistence type="predicted"/>
<dbReference type="Proteomes" id="UP000217545">
    <property type="component" value="Chromosome"/>
</dbReference>
<feature type="region of interest" description="Disordered" evidence="1">
    <location>
        <begin position="88"/>
        <end position="109"/>
    </location>
</feature>
<sequence>MPASVQEIYAAAQAMEHRGVFGRATLLRALGGTARPITPDVPAHEAHWRVDLLGISVDGIDLPSALSAWTRAARMSCRLTPARRATDWRPDCPYNGQAPLPPSLPVAEA</sequence>
<evidence type="ECO:0000313" key="2">
    <source>
        <dbReference type="EMBL" id="ATF05816.1"/>
    </source>
</evidence>
<evidence type="ECO:0000256" key="1">
    <source>
        <dbReference type="SAM" id="MobiDB-lite"/>
    </source>
</evidence>
<protein>
    <submittedName>
        <fullName evidence="2">Uncharacterized protein</fullName>
    </submittedName>
</protein>
<name>A0AAC9Z7P7_9RHOB</name>
<gene>
    <name evidence="2" type="ORF">PhaeoP63_01741</name>
</gene>
<accession>A0AAC9Z7P7</accession>
<evidence type="ECO:0000313" key="3">
    <source>
        <dbReference type="Proteomes" id="UP000217545"/>
    </source>
</evidence>
<organism evidence="2 3">
    <name type="scientific">Phaeobacter gallaeciensis</name>
    <dbReference type="NCBI Taxonomy" id="60890"/>
    <lineage>
        <taxon>Bacteria</taxon>
        <taxon>Pseudomonadati</taxon>
        <taxon>Pseudomonadota</taxon>
        <taxon>Alphaproteobacteria</taxon>
        <taxon>Rhodobacterales</taxon>
        <taxon>Roseobacteraceae</taxon>
        <taxon>Phaeobacter</taxon>
    </lineage>
</organism>
<dbReference type="GeneID" id="31848771"/>
<dbReference type="EMBL" id="CP010784">
    <property type="protein sequence ID" value="ATF05816.1"/>
    <property type="molecule type" value="Genomic_DNA"/>
</dbReference>
<reference evidence="2 3" key="1">
    <citation type="journal article" date="2017" name="Front. Microbiol.">
        <title>Phaeobacter piscinae sp. nov., a species of the Roseobacter group and potential aquaculture probiont.</title>
        <authorList>
            <person name="Sonnenschein E.C."/>
            <person name="Phippen C.B.W."/>
            <person name="Nielsen K.F."/>
            <person name="Mateiu R.V."/>
            <person name="Melchiorsen J."/>
            <person name="Gram L."/>
            <person name="Overmann J."/>
            <person name="Freese H.M."/>
        </authorList>
    </citation>
    <scope>NUCLEOTIDE SEQUENCE [LARGE SCALE GENOMIC DNA]</scope>
    <source>
        <strain evidence="2 3">P63</strain>
    </source>
</reference>